<dbReference type="PANTHER" id="PTHR12358">
    <property type="entry name" value="SPHINGOSINE KINASE"/>
    <property type="match status" value="1"/>
</dbReference>
<dbReference type="SUPFAM" id="SSF111331">
    <property type="entry name" value="NAD kinase/diacylglycerol kinase-like"/>
    <property type="match status" value="1"/>
</dbReference>
<dbReference type="Gene3D" id="3.40.50.10330">
    <property type="entry name" value="Probable inorganic polyphosphate/atp-NAD kinase, domain 1"/>
    <property type="match status" value="1"/>
</dbReference>
<dbReference type="InterPro" id="IPR050187">
    <property type="entry name" value="Lipid_Phosphate_FormReg"/>
</dbReference>
<protein>
    <recommendedName>
        <fullName evidence="7">DAGKc domain-containing protein</fullName>
    </recommendedName>
</protein>
<keyword evidence="4" id="KW-0067">ATP-binding</keyword>
<dbReference type="OrthoDB" id="336240at2759"/>
<keyword evidence="9" id="KW-1185">Reference proteome</keyword>
<evidence type="ECO:0000256" key="6">
    <source>
        <dbReference type="SAM" id="Phobius"/>
    </source>
</evidence>
<evidence type="ECO:0000256" key="1">
    <source>
        <dbReference type="ARBA" id="ARBA00022679"/>
    </source>
</evidence>
<keyword evidence="3" id="KW-0418">Kinase</keyword>
<feature type="compositionally biased region" description="Low complexity" evidence="5">
    <location>
        <begin position="418"/>
        <end position="427"/>
    </location>
</feature>
<sequence length="893" mass="94007">MWLTSSPPETGADTLAAMAKVTVAGPTLHVTPSPRCCLHVWVVGNPISGGKQGAAVLNRLEMLFCQSFGEDMVHTTSSSGFLQNLSCHPLPDSATSPVSAVNALWTAAAAAMPARPAGCSQSPPASSSSGAAVRTVIIRTDEKGHAKAVSDALSQRVLSSRLNTDRWRPSQGRRSPSTQHILLIVGGDGTLSEVTNGLCEGTLTWFAQRTASGSARTSAATTTTSDAHVEREAAVLSQLLPAVIYVPGGTGSDFSKLGLCCRTPEDALRVVRDGLAHQLFPVASGSCGDDRSHRDSEAWGAVASSLPLSQYGTSALSELPACSAHAVDVGRIEFLRTGTRHFFINECSAGMSCDVVQRGERFKRCRWISMLGGSLLFATSALVSLLFMAPKPLYICKLPPRVPLSATSTTPLDDYDTDSAAAESDASWVQMRREDDGNGESGGSSAGLCNRSAYTKPTSATSSSDAGSVPPRGGPNSLVALAPFLSLRTPLERLCAQLGWSVCTETEGPARGHDSCGPSHTLASTFTQGAKAASEAEKGSAAYAQHARASIPPPSATTVRCSLQTPPHQVLQLLDINRNELELHRLLQQPERYLTGVPVVSLSGDLAIPITSTKVTGDDISGKDAVSAASFDEDEEQYEYIRCKLNAQASSGDWTSEHLFRVSSEALGADTEAGTGVISASVRPHDVSDGSFSSLTWVELPSSMIAFANGRWYGGGMLVAPHANPTDGLLSCTNWVATILPFVAGVRSIYTGGHVHWRSTSAFDGARFLITSAPPSSASGAMVGPMDRLVNAPSGVEEELYMEADGEVLHAAPAIVELAGKITFLVPSTATVCLGNAAPGTTRERLAAQTPPRSCATVLPTPGRRFRWLHDELRRLLRQLTNGTSQCRGTGNR</sequence>
<reference evidence="8 9" key="1">
    <citation type="submission" date="2021-03" db="EMBL/GenBank/DDBJ databases">
        <title>Leishmania (Mundinia) martiniquensis Genome sequencing and assembly.</title>
        <authorList>
            <person name="Almutairi H."/>
            <person name="Gatherer D."/>
        </authorList>
    </citation>
    <scope>NUCLEOTIDE SEQUENCE [LARGE SCALE GENOMIC DNA]</scope>
    <source>
        <strain evidence="8">LSCM1</strain>
    </source>
</reference>
<dbReference type="Pfam" id="PF00781">
    <property type="entry name" value="DAGK_cat"/>
    <property type="match status" value="1"/>
</dbReference>
<organism evidence="8 9">
    <name type="scientific">Leishmania martiniquensis</name>
    <dbReference type="NCBI Taxonomy" id="1580590"/>
    <lineage>
        <taxon>Eukaryota</taxon>
        <taxon>Discoba</taxon>
        <taxon>Euglenozoa</taxon>
        <taxon>Kinetoplastea</taxon>
        <taxon>Metakinetoplastina</taxon>
        <taxon>Trypanosomatida</taxon>
        <taxon>Trypanosomatidae</taxon>
        <taxon>Leishmaniinae</taxon>
        <taxon>Leishmania</taxon>
    </lineage>
</organism>
<feature type="domain" description="DAGKc" evidence="7">
    <location>
        <begin position="135"/>
        <end position="291"/>
    </location>
</feature>
<keyword evidence="6" id="KW-0812">Transmembrane</keyword>
<keyword evidence="1" id="KW-0808">Transferase</keyword>
<proteinExistence type="predicted"/>
<keyword evidence="6" id="KW-1133">Transmembrane helix</keyword>
<dbReference type="Pfam" id="PF19279">
    <property type="entry name" value="YegS_C"/>
    <property type="match status" value="1"/>
</dbReference>
<dbReference type="GO" id="GO:0016301">
    <property type="term" value="F:kinase activity"/>
    <property type="evidence" value="ECO:0007669"/>
    <property type="project" value="UniProtKB-KW"/>
</dbReference>
<dbReference type="Gene3D" id="2.60.200.40">
    <property type="match status" value="1"/>
</dbReference>
<accession>A0A836HPZ4</accession>
<keyword evidence="2" id="KW-0547">Nucleotide-binding</keyword>
<dbReference type="InterPro" id="IPR017438">
    <property type="entry name" value="ATP-NAD_kinase_N"/>
</dbReference>
<dbReference type="Proteomes" id="UP000673552">
    <property type="component" value="Chromosome 19"/>
</dbReference>
<keyword evidence="6" id="KW-0472">Membrane</keyword>
<dbReference type="KEGG" id="lmat:92516230"/>
<gene>
    <name evidence="8" type="ORF">LSCM1_06287</name>
</gene>
<dbReference type="PANTHER" id="PTHR12358:SF54">
    <property type="entry name" value="SPHINGOSINE KINASE RELATED PROTEIN"/>
    <property type="match status" value="1"/>
</dbReference>
<evidence type="ECO:0000256" key="2">
    <source>
        <dbReference type="ARBA" id="ARBA00022741"/>
    </source>
</evidence>
<evidence type="ECO:0000259" key="7">
    <source>
        <dbReference type="PROSITE" id="PS50146"/>
    </source>
</evidence>
<evidence type="ECO:0000313" key="9">
    <source>
        <dbReference type="Proteomes" id="UP000673552"/>
    </source>
</evidence>
<dbReference type="InterPro" id="IPR045540">
    <property type="entry name" value="YegS/DAGK_C"/>
</dbReference>
<dbReference type="PROSITE" id="PS50146">
    <property type="entry name" value="DAGK"/>
    <property type="match status" value="1"/>
</dbReference>
<dbReference type="GeneID" id="92516230"/>
<evidence type="ECO:0000256" key="5">
    <source>
        <dbReference type="SAM" id="MobiDB-lite"/>
    </source>
</evidence>
<dbReference type="InterPro" id="IPR016064">
    <property type="entry name" value="NAD/diacylglycerol_kinase_sf"/>
</dbReference>
<feature type="region of interest" description="Disordered" evidence="5">
    <location>
        <begin position="408"/>
        <end position="448"/>
    </location>
</feature>
<dbReference type="InterPro" id="IPR001206">
    <property type="entry name" value="Diacylglycerol_kinase_cat_dom"/>
</dbReference>
<dbReference type="RefSeq" id="XP_067179347.1">
    <property type="nucleotide sequence ID" value="XM_067323718.1"/>
</dbReference>
<evidence type="ECO:0000313" key="8">
    <source>
        <dbReference type="EMBL" id="KAG5480583.1"/>
    </source>
</evidence>
<comment type="caution">
    <text evidence="8">The sequence shown here is derived from an EMBL/GenBank/DDBJ whole genome shotgun (WGS) entry which is preliminary data.</text>
</comment>
<dbReference type="EMBL" id="JAFEUZ010000019">
    <property type="protein sequence ID" value="KAG5480583.1"/>
    <property type="molecule type" value="Genomic_DNA"/>
</dbReference>
<dbReference type="AlphaFoldDB" id="A0A836HPZ4"/>
<feature type="transmembrane region" description="Helical" evidence="6">
    <location>
        <begin position="367"/>
        <end position="389"/>
    </location>
</feature>
<evidence type="ECO:0000256" key="3">
    <source>
        <dbReference type="ARBA" id="ARBA00022777"/>
    </source>
</evidence>
<evidence type="ECO:0000256" key="4">
    <source>
        <dbReference type="ARBA" id="ARBA00022840"/>
    </source>
</evidence>
<dbReference type="GO" id="GO:0005524">
    <property type="term" value="F:ATP binding"/>
    <property type="evidence" value="ECO:0007669"/>
    <property type="project" value="UniProtKB-KW"/>
</dbReference>
<name>A0A836HPZ4_9TRYP</name>